<proteinExistence type="predicted"/>
<reference evidence="2 3" key="1">
    <citation type="submission" date="2013-02" db="EMBL/GenBank/DDBJ databases">
        <title>The Genome Annotation of Plasmodium falciparum Vietnam Oak-Knoll (FVO).</title>
        <authorList>
            <consortium name="The Broad Institute Genome Sequencing Platform"/>
            <consortium name="The Broad Institute Genome Sequencing Center for Infectious Disease"/>
            <person name="Neafsey D."/>
            <person name="Hoffman S."/>
            <person name="Volkman S."/>
            <person name="Rosenthal P."/>
            <person name="Walker B."/>
            <person name="Young S.K."/>
            <person name="Zeng Q."/>
            <person name="Gargeya S."/>
            <person name="Fitzgerald M."/>
            <person name="Haas B."/>
            <person name="Abouelleil A."/>
            <person name="Allen A.W."/>
            <person name="Alvarado L."/>
            <person name="Arachchi H.M."/>
            <person name="Berlin A.M."/>
            <person name="Chapman S.B."/>
            <person name="Gainer-Dewar J."/>
            <person name="Goldberg J."/>
            <person name="Griggs A."/>
            <person name="Gujja S."/>
            <person name="Hansen M."/>
            <person name="Howarth C."/>
            <person name="Imamovic A."/>
            <person name="Ireland A."/>
            <person name="Larimer J."/>
            <person name="McCowan C."/>
            <person name="Murphy C."/>
            <person name="Pearson M."/>
            <person name="Poon T.W."/>
            <person name="Priest M."/>
            <person name="Roberts A."/>
            <person name="Saif S."/>
            <person name="Shea T."/>
            <person name="Sisk P."/>
            <person name="Sykes S."/>
            <person name="Wortman J."/>
            <person name="Nusbaum C."/>
            <person name="Birren B."/>
        </authorList>
    </citation>
    <scope>NUCLEOTIDE SEQUENCE [LARGE SCALE GENOMIC DNA]</scope>
    <source>
        <strain evidence="3">Vietnam Oak-Knoll (FVO)</strain>
    </source>
</reference>
<dbReference type="Gene3D" id="3.40.50.150">
    <property type="entry name" value="Vaccinia Virus protein VP39"/>
    <property type="match status" value="1"/>
</dbReference>
<feature type="region of interest" description="Disordered" evidence="1">
    <location>
        <begin position="157"/>
        <end position="177"/>
    </location>
</feature>
<dbReference type="AlphaFoldDB" id="A0A024V3M3"/>
<dbReference type="InterPro" id="IPR029063">
    <property type="entry name" value="SAM-dependent_MTases_sf"/>
</dbReference>
<dbReference type="EMBL" id="KI925138">
    <property type="protein sequence ID" value="ETW16800.1"/>
    <property type="molecule type" value="Genomic_DNA"/>
</dbReference>
<organism evidence="2 3">
    <name type="scientific">Plasmodium falciparum Vietnam Oak-Knoll</name>
    <name type="common">FVO</name>
    <dbReference type="NCBI Taxonomy" id="1036723"/>
    <lineage>
        <taxon>Eukaryota</taxon>
        <taxon>Sar</taxon>
        <taxon>Alveolata</taxon>
        <taxon>Apicomplexa</taxon>
        <taxon>Aconoidasida</taxon>
        <taxon>Haemosporida</taxon>
        <taxon>Plasmodiidae</taxon>
        <taxon>Plasmodium</taxon>
        <taxon>Plasmodium (Laverania)</taxon>
    </lineage>
</organism>
<name>A0A024V3M3_PLAFA</name>
<dbReference type="OrthoDB" id="390891at2759"/>
<reference evidence="2 3" key="2">
    <citation type="submission" date="2013-02" db="EMBL/GenBank/DDBJ databases">
        <title>The Genome Sequence of Plasmodium falciparum Vietnam Oak-Knoll (FVO).</title>
        <authorList>
            <consortium name="The Broad Institute Genome Sequencing Platform"/>
            <consortium name="The Broad Institute Genome Sequencing Center for Infectious Disease"/>
            <person name="Neafsey D."/>
            <person name="Cheeseman I."/>
            <person name="Volkman S."/>
            <person name="Adams J."/>
            <person name="Walker B."/>
            <person name="Young S.K."/>
            <person name="Zeng Q."/>
            <person name="Gargeya S."/>
            <person name="Fitzgerald M."/>
            <person name="Haas B."/>
            <person name="Abouelleil A."/>
            <person name="Alvarado L."/>
            <person name="Arachchi H.M."/>
            <person name="Berlin A.M."/>
            <person name="Chapman S.B."/>
            <person name="Dewar J."/>
            <person name="Goldberg J."/>
            <person name="Griggs A."/>
            <person name="Gujja S."/>
            <person name="Hansen M."/>
            <person name="Howarth C."/>
            <person name="Imamovic A."/>
            <person name="Larimer J."/>
            <person name="McCowan C."/>
            <person name="Murphy C."/>
            <person name="Neiman D."/>
            <person name="Pearson M."/>
            <person name="Priest M."/>
            <person name="Roberts A."/>
            <person name="Saif S."/>
            <person name="Shea T."/>
            <person name="Sisk P."/>
            <person name="Sykes S."/>
            <person name="Wortman J."/>
            <person name="Nusbaum C."/>
            <person name="Birren B."/>
        </authorList>
    </citation>
    <scope>NUCLEOTIDE SEQUENCE [LARGE SCALE GENOMIC DNA]</scope>
    <source>
        <strain evidence="3">Vietnam Oak-Knoll (FVO)</strain>
    </source>
</reference>
<sequence length="622" mass="73207">MEKLKGAHLVCTSDNKIENTKLNSKKKYSNLVRIFKEEVDYLKKKKQEDIIFEQKKKELLKMLPLIRKESSCELNNLTHSFSNKTDSSDDMCFYNKTPHRTEEDNFKENNNYMKTSYSTKKRVYTPCNYDKTDIYSDKEKEDKISLYTTPKRCKRRNITKKESSNVKSRGSNSKKKKNLCDELVNIRTPVKSKNEYLIEKETYESITKDKWLMNESNMNELPENIKDEYVSYLCSPLKRSERLIKSKINKMLNENIEQIKQEQMASNSDTHKNSCTNSDILNNDDNSSIHCDFIPEEEEKCWDEFYTQSIDKTRPFTGITTELAVDIITEMLRSKIKKIKIKNKEFFSPISENDTIMEIGHGNHPLAVQMFEKWGTVGRYVGIEFSGEASKEALKCEKLKNLYLMRKVEFIKILSMKYYKDNYLNGVVAESNISPVNTKTDFIELYTFKYIFAKSTLDYITCRMDDIGNSCDWEEDLQISPTVVEMFNSLADSLQNCKKAKNNSYIIFVEPSNSSKFRDHILTIFKVIYTATFKYGSSAKYLRLYKLLNHNKACGYMLEKRNEVYESFEEMRHEFLKLILKSSITKNIDEVDWFLPTQVPKRWLSRNPADIEYLVKLDRSHF</sequence>
<evidence type="ECO:0000313" key="3">
    <source>
        <dbReference type="Proteomes" id="UP000030690"/>
    </source>
</evidence>
<protein>
    <submittedName>
        <fullName evidence="2">Uncharacterized protein</fullName>
    </submittedName>
</protein>
<gene>
    <name evidence="2" type="ORF">PFFVO_04264</name>
</gene>
<dbReference type="Proteomes" id="UP000030690">
    <property type="component" value="Unassembled WGS sequence"/>
</dbReference>
<evidence type="ECO:0000313" key="2">
    <source>
        <dbReference type="EMBL" id="ETW16800.1"/>
    </source>
</evidence>
<accession>A0A024V3M3</accession>
<evidence type="ECO:0000256" key="1">
    <source>
        <dbReference type="SAM" id="MobiDB-lite"/>
    </source>
</evidence>